<dbReference type="GO" id="GO:0015297">
    <property type="term" value="F:antiporter activity"/>
    <property type="evidence" value="ECO:0007669"/>
    <property type="project" value="InterPro"/>
</dbReference>
<feature type="transmembrane region" description="Helical" evidence="7">
    <location>
        <begin position="172"/>
        <end position="190"/>
    </location>
</feature>
<dbReference type="InterPro" id="IPR002528">
    <property type="entry name" value="MATE_fam"/>
</dbReference>
<keyword evidence="6 7" id="KW-0472">Membrane</keyword>
<evidence type="ECO:0000313" key="10">
    <source>
        <dbReference type="Proteomes" id="UP001642409"/>
    </source>
</evidence>
<keyword evidence="5 7" id="KW-1133">Transmembrane helix</keyword>
<sequence length="527" mass="59458">MSEHNFLSSELEVAVNNSNSDVNEHLNDDNVKNKFDDKVLLRLQNMAVTPLLWHFVLPAILANSISAVTNAIQTTIQKNVMGNIGIAASAIVQPLELMLTMYTSVGLSGGAVSFISPALGRQDLKTAQKYLMHYMFIYLVFIVLVPLCTLPWLPTLVLLLGAPENSDLQKYAIQYGTISFSLATVFYFINYGFGNILRAASRSVFNGVKQIITACLELLFYYIFYYGIVAKGHVQLYTNALASVLANALSASVVICMFIPFKKLFKRFQLKFSVSGWRPFSFKAVFEIIYYAVPDWFAQFQIPLMIMVANALLKRISNSYAQTEQWITNLGVVYKMSPLIAVTNQSFSYAFSPSFGFALGARDFARMREIMRKTLLYQSLSGLFMWIIMNIVLNPVCNSLTNNYAPMTDDLTFGFRCYNGMLPLMCCFLCVNDINQLEQKPFKAFLVQINRLFFVVFFEVVLTLGLNDQKGVYYAFLIGDFCSACIGMINFAERYLLYGMAMRGEVDGEKVVGKAKGKQKIEVYEEK</sequence>
<name>A0AA86QQ86_9EUKA</name>
<feature type="transmembrane region" description="Helical" evidence="7">
    <location>
        <begin position="240"/>
        <end position="261"/>
    </location>
</feature>
<feature type="transmembrane region" description="Helical" evidence="7">
    <location>
        <begin position="375"/>
        <end position="393"/>
    </location>
</feature>
<dbReference type="InterPro" id="IPR051327">
    <property type="entry name" value="MATE_MepA_subfamily"/>
</dbReference>
<accession>A0AA86QQ86</accession>
<evidence type="ECO:0000256" key="6">
    <source>
        <dbReference type="ARBA" id="ARBA00023136"/>
    </source>
</evidence>
<dbReference type="Proteomes" id="UP001642409">
    <property type="component" value="Unassembled WGS sequence"/>
</dbReference>
<dbReference type="GO" id="GO:0005886">
    <property type="term" value="C:plasma membrane"/>
    <property type="evidence" value="ECO:0007669"/>
    <property type="project" value="UniProtKB-SubCell"/>
</dbReference>
<evidence type="ECO:0000256" key="2">
    <source>
        <dbReference type="ARBA" id="ARBA00010199"/>
    </source>
</evidence>
<feature type="transmembrane region" description="Helical" evidence="7">
    <location>
        <begin position="131"/>
        <end position="152"/>
    </location>
</feature>
<comment type="subcellular location">
    <subcellularLocation>
        <location evidence="1">Cell membrane</location>
        <topology evidence="1">Multi-pass membrane protein</topology>
    </subcellularLocation>
</comment>
<feature type="transmembrane region" description="Helical" evidence="7">
    <location>
        <begin position="444"/>
        <end position="466"/>
    </location>
</feature>
<dbReference type="PANTHER" id="PTHR43823">
    <property type="entry name" value="SPORULATION PROTEIN YKVU"/>
    <property type="match status" value="1"/>
</dbReference>
<evidence type="ECO:0000256" key="1">
    <source>
        <dbReference type="ARBA" id="ARBA00004651"/>
    </source>
</evidence>
<dbReference type="GO" id="GO:0042910">
    <property type="term" value="F:xenobiotic transmembrane transporter activity"/>
    <property type="evidence" value="ECO:0007669"/>
    <property type="project" value="InterPro"/>
</dbReference>
<dbReference type="Pfam" id="PF01554">
    <property type="entry name" value="MatE"/>
    <property type="match status" value="1"/>
</dbReference>
<evidence type="ECO:0000313" key="8">
    <source>
        <dbReference type="EMBL" id="CAI9963854.1"/>
    </source>
</evidence>
<feature type="transmembrane region" description="Helical" evidence="7">
    <location>
        <begin position="472"/>
        <end position="492"/>
    </location>
</feature>
<proteinExistence type="inferred from homology"/>
<evidence type="ECO:0000256" key="5">
    <source>
        <dbReference type="ARBA" id="ARBA00022989"/>
    </source>
</evidence>
<dbReference type="AlphaFoldDB" id="A0AA86QQ86"/>
<evidence type="ECO:0000256" key="3">
    <source>
        <dbReference type="ARBA" id="ARBA00022475"/>
    </source>
</evidence>
<feature type="transmembrane region" description="Helical" evidence="7">
    <location>
        <begin position="413"/>
        <end position="432"/>
    </location>
</feature>
<evidence type="ECO:0000256" key="7">
    <source>
        <dbReference type="SAM" id="Phobius"/>
    </source>
</evidence>
<feature type="transmembrane region" description="Helical" evidence="7">
    <location>
        <begin position="51"/>
        <end position="72"/>
    </location>
</feature>
<organism evidence="8">
    <name type="scientific">Hexamita inflata</name>
    <dbReference type="NCBI Taxonomy" id="28002"/>
    <lineage>
        <taxon>Eukaryota</taxon>
        <taxon>Metamonada</taxon>
        <taxon>Diplomonadida</taxon>
        <taxon>Hexamitidae</taxon>
        <taxon>Hexamitinae</taxon>
        <taxon>Hexamita</taxon>
    </lineage>
</organism>
<reference evidence="8" key="1">
    <citation type="submission" date="2023-06" db="EMBL/GenBank/DDBJ databases">
        <authorList>
            <person name="Kurt Z."/>
        </authorList>
    </citation>
    <scope>NUCLEOTIDE SEQUENCE</scope>
</reference>
<reference evidence="9 10" key="2">
    <citation type="submission" date="2024-07" db="EMBL/GenBank/DDBJ databases">
        <authorList>
            <person name="Akdeniz Z."/>
        </authorList>
    </citation>
    <scope>NUCLEOTIDE SEQUENCE [LARGE SCALE GENOMIC DNA]</scope>
</reference>
<protein>
    <submittedName>
        <fullName evidence="8">DinF protein</fullName>
    </submittedName>
    <submittedName>
        <fullName evidence="9">DinF_protein</fullName>
    </submittedName>
</protein>
<evidence type="ECO:0000256" key="4">
    <source>
        <dbReference type="ARBA" id="ARBA00022692"/>
    </source>
</evidence>
<comment type="caution">
    <text evidence="8">The sequence shown here is derived from an EMBL/GenBank/DDBJ whole genome shotgun (WGS) entry which is preliminary data.</text>
</comment>
<comment type="similarity">
    <text evidence="2">Belongs to the multi antimicrobial extrusion (MATE) (TC 2.A.66.1) family.</text>
</comment>
<evidence type="ECO:0000313" key="9">
    <source>
        <dbReference type="EMBL" id="CAL6045157.1"/>
    </source>
</evidence>
<keyword evidence="4 7" id="KW-0812">Transmembrane</keyword>
<keyword evidence="10" id="KW-1185">Reference proteome</keyword>
<dbReference type="EMBL" id="CATOUU010000970">
    <property type="protein sequence ID" value="CAI9963854.1"/>
    <property type="molecule type" value="Genomic_DNA"/>
</dbReference>
<dbReference type="EMBL" id="CAXDID020000162">
    <property type="protein sequence ID" value="CAL6045157.1"/>
    <property type="molecule type" value="Genomic_DNA"/>
</dbReference>
<feature type="transmembrane region" description="Helical" evidence="7">
    <location>
        <begin position="211"/>
        <end position="228"/>
    </location>
</feature>
<gene>
    <name evidence="9" type="ORF">HINF_LOCUS40906</name>
    <name evidence="8" type="ORF">HINF_LOCUS51499</name>
</gene>
<keyword evidence="3" id="KW-1003">Cell membrane</keyword>
<dbReference type="PANTHER" id="PTHR43823:SF3">
    <property type="entry name" value="MULTIDRUG EXPORT PROTEIN MEPA"/>
    <property type="match status" value="1"/>
</dbReference>